<keyword evidence="2" id="KW-1185">Reference proteome</keyword>
<accession>A0ABU7VWA8</accession>
<dbReference type="RefSeq" id="WP_331847987.1">
    <property type="nucleotide sequence ID" value="NZ_JAZHPZ010000010.1"/>
</dbReference>
<evidence type="ECO:0000313" key="1">
    <source>
        <dbReference type="EMBL" id="MEF2967770.1"/>
    </source>
</evidence>
<protein>
    <submittedName>
        <fullName evidence="1">Uncharacterized protein</fullName>
    </submittedName>
</protein>
<sequence length="150" mass="17889">MMDKEIQKAFRLSNSSDRYLRLSEKYQVAVKEQFENIENERVLEILNTLGFKATYNKKENFFKLASKEQNFKFQLNISLKYGEVDLIWCVWRGKELLEGSPLGVLVKWDISTDKQIFRPTFRSYEELEKLLNEAIHMFNDFKVAVLNVYK</sequence>
<proteinExistence type="predicted"/>
<dbReference type="EMBL" id="JAZHPZ010000010">
    <property type="protein sequence ID" value="MEF2967770.1"/>
    <property type="molecule type" value="Genomic_DNA"/>
</dbReference>
<dbReference type="Proteomes" id="UP001306950">
    <property type="component" value="Unassembled WGS sequence"/>
</dbReference>
<evidence type="ECO:0000313" key="2">
    <source>
        <dbReference type="Proteomes" id="UP001306950"/>
    </source>
</evidence>
<organism evidence="1 2">
    <name type="scientific">Paenibacillus haidiansis</name>
    <dbReference type="NCBI Taxonomy" id="1574488"/>
    <lineage>
        <taxon>Bacteria</taxon>
        <taxon>Bacillati</taxon>
        <taxon>Bacillota</taxon>
        <taxon>Bacilli</taxon>
        <taxon>Bacillales</taxon>
        <taxon>Paenibacillaceae</taxon>
        <taxon>Paenibacillus</taxon>
    </lineage>
</organism>
<comment type="caution">
    <text evidence="1">The sequence shown here is derived from an EMBL/GenBank/DDBJ whole genome shotgun (WGS) entry which is preliminary data.</text>
</comment>
<reference evidence="1 2" key="1">
    <citation type="submission" date="2024-02" db="EMBL/GenBank/DDBJ databases">
        <title>A nitrogen-fixing paenibacillus bacterium.</title>
        <authorList>
            <person name="Zhang W.L."/>
            <person name="Chen S.F."/>
        </authorList>
    </citation>
    <scope>NUCLEOTIDE SEQUENCE [LARGE SCALE GENOMIC DNA]</scope>
    <source>
        <strain evidence="1 2">M1</strain>
    </source>
</reference>
<gene>
    <name evidence="1" type="ORF">V3851_18215</name>
</gene>
<name>A0ABU7VWA8_9BACL</name>